<dbReference type="Gene3D" id="3.40.630.30">
    <property type="match status" value="1"/>
</dbReference>
<feature type="domain" description="N-acetyltransferase" evidence="2">
    <location>
        <begin position="91"/>
        <end position="256"/>
    </location>
</feature>
<dbReference type="GO" id="GO:1990189">
    <property type="term" value="F:protein N-terminal-serine acetyltransferase activity"/>
    <property type="evidence" value="ECO:0007669"/>
    <property type="project" value="TreeGrafter"/>
</dbReference>
<evidence type="ECO:0000259" key="2">
    <source>
        <dbReference type="PROSITE" id="PS51186"/>
    </source>
</evidence>
<dbReference type="GO" id="GO:0005737">
    <property type="term" value="C:cytoplasm"/>
    <property type="evidence" value="ECO:0007669"/>
    <property type="project" value="TreeGrafter"/>
</dbReference>
<dbReference type="PANTHER" id="PTHR43441">
    <property type="entry name" value="RIBOSOMAL-PROTEIN-SERINE ACETYLTRANSFERASE"/>
    <property type="match status" value="1"/>
</dbReference>
<dbReference type="InterPro" id="IPR051908">
    <property type="entry name" value="Ribosomal_N-acetyltransferase"/>
</dbReference>
<protein>
    <submittedName>
        <fullName evidence="3">Acetyltransferase (Modular protein)</fullName>
    </submittedName>
</protein>
<dbReference type="GO" id="GO:0008999">
    <property type="term" value="F:protein-N-terminal-alanine acetyltransferase activity"/>
    <property type="evidence" value="ECO:0007669"/>
    <property type="project" value="TreeGrafter"/>
</dbReference>
<dbReference type="PROSITE" id="PS51186">
    <property type="entry name" value="GNAT"/>
    <property type="match status" value="1"/>
</dbReference>
<accession>A0A2I2KJJ6</accession>
<dbReference type="InterPro" id="IPR016181">
    <property type="entry name" value="Acyl_CoA_acyltransferase"/>
</dbReference>
<evidence type="ECO:0000313" key="3">
    <source>
        <dbReference type="EMBL" id="SNQ45830.1"/>
    </source>
</evidence>
<name>A0A2I2KJJ6_9ACTN</name>
<evidence type="ECO:0000313" key="4">
    <source>
        <dbReference type="Proteomes" id="UP000234331"/>
    </source>
</evidence>
<organism evidence="3 4">
    <name type="scientific">Frankia canadensis</name>
    <dbReference type="NCBI Taxonomy" id="1836972"/>
    <lineage>
        <taxon>Bacteria</taxon>
        <taxon>Bacillati</taxon>
        <taxon>Actinomycetota</taxon>
        <taxon>Actinomycetes</taxon>
        <taxon>Frankiales</taxon>
        <taxon>Frankiaceae</taxon>
        <taxon>Frankia</taxon>
    </lineage>
</organism>
<evidence type="ECO:0000256" key="1">
    <source>
        <dbReference type="SAM" id="MobiDB-lite"/>
    </source>
</evidence>
<reference evidence="3 4" key="1">
    <citation type="submission" date="2017-06" db="EMBL/GenBank/DDBJ databases">
        <authorList>
            <person name="Kim H.J."/>
            <person name="Triplett B.A."/>
        </authorList>
    </citation>
    <scope>NUCLEOTIDE SEQUENCE [LARGE SCALE GENOMIC DNA]</scope>
    <source>
        <strain evidence="3">FRACA_ARgP5</strain>
    </source>
</reference>
<dbReference type="Pfam" id="PF13302">
    <property type="entry name" value="Acetyltransf_3"/>
    <property type="match status" value="1"/>
</dbReference>
<gene>
    <name evidence="3" type="ORF">FRACA_1140004</name>
</gene>
<dbReference type="AlphaFoldDB" id="A0A2I2KJJ6"/>
<feature type="region of interest" description="Disordered" evidence="1">
    <location>
        <begin position="1"/>
        <end position="71"/>
    </location>
</feature>
<dbReference type="PANTHER" id="PTHR43441:SF10">
    <property type="entry name" value="ACETYLTRANSFERASE"/>
    <property type="match status" value="1"/>
</dbReference>
<dbReference type="InterPro" id="IPR000182">
    <property type="entry name" value="GNAT_dom"/>
</dbReference>
<proteinExistence type="predicted"/>
<dbReference type="EMBL" id="FZMO01000018">
    <property type="protein sequence ID" value="SNQ45830.1"/>
    <property type="molecule type" value="Genomic_DNA"/>
</dbReference>
<sequence length="270" mass="29255">MHSGKRQGDARTAGVRSTAVSTSNERRLCPVPDIGRARRQPCPGRPRRPPTMARRTPSGPDPDRPNIGGRGQVVEEGMPSLEAAEITAGRLHLRPWRPYDADAVHRLCQDPQIQRWTRLPSPYEHAHAEDFATRQAPLSWVQGTGAPFAVVDATTEELLASVELMHITAQGEAEIGYWCAAHCRGQGVASQAVAAVCRWGFGTLGLSRIEWRAAVGNVASLRVARKTGFVLEGTLRQALVVGGGRRVDCWVGSRLPADPTPPGRPPHRSG</sequence>
<keyword evidence="3" id="KW-0808">Transferase</keyword>
<dbReference type="SUPFAM" id="SSF55729">
    <property type="entry name" value="Acyl-CoA N-acyltransferases (Nat)"/>
    <property type="match status" value="1"/>
</dbReference>
<dbReference type="Proteomes" id="UP000234331">
    <property type="component" value="Unassembled WGS sequence"/>
</dbReference>
<keyword evidence="4" id="KW-1185">Reference proteome</keyword>